<keyword evidence="1" id="KW-0472">Membrane</keyword>
<feature type="transmembrane region" description="Helical" evidence="1">
    <location>
        <begin position="41"/>
        <end position="58"/>
    </location>
</feature>
<dbReference type="Proteomes" id="UP001264980">
    <property type="component" value="Unassembled WGS sequence"/>
</dbReference>
<keyword evidence="1" id="KW-0812">Transmembrane</keyword>
<evidence type="ECO:0008006" key="4">
    <source>
        <dbReference type="Google" id="ProtNLM"/>
    </source>
</evidence>
<comment type="caution">
    <text evidence="2">The sequence shown here is derived from an EMBL/GenBank/DDBJ whole genome shotgun (WGS) entry which is preliminary data.</text>
</comment>
<name>A0ABU1QV38_9BACT</name>
<evidence type="ECO:0000256" key="1">
    <source>
        <dbReference type="SAM" id="Phobius"/>
    </source>
</evidence>
<reference evidence="2 3" key="1">
    <citation type="submission" date="2023-07" db="EMBL/GenBank/DDBJ databases">
        <title>Sorghum-associated microbial communities from plants grown in Nebraska, USA.</title>
        <authorList>
            <person name="Schachtman D."/>
        </authorList>
    </citation>
    <scope>NUCLEOTIDE SEQUENCE [LARGE SCALE GENOMIC DNA]</scope>
    <source>
        <strain evidence="2 3">BE57</strain>
    </source>
</reference>
<dbReference type="RefSeq" id="WP_309981900.1">
    <property type="nucleotide sequence ID" value="NZ_JAVDTI010000002.1"/>
</dbReference>
<evidence type="ECO:0000313" key="2">
    <source>
        <dbReference type="EMBL" id="MDR6804620.1"/>
    </source>
</evidence>
<organism evidence="2 3">
    <name type="scientific">Dyadobacter fermentans</name>
    <dbReference type="NCBI Taxonomy" id="94254"/>
    <lineage>
        <taxon>Bacteria</taxon>
        <taxon>Pseudomonadati</taxon>
        <taxon>Bacteroidota</taxon>
        <taxon>Cytophagia</taxon>
        <taxon>Cytophagales</taxon>
        <taxon>Spirosomataceae</taxon>
        <taxon>Dyadobacter</taxon>
    </lineage>
</organism>
<dbReference type="EMBL" id="JAVDTI010000002">
    <property type="protein sequence ID" value="MDR6804620.1"/>
    <property type="molecule type" value="Genomic_DNA"/>
</dbReference>
<proteinExistence type="predicted"/>
<feature type="transmembrane region" description="Helical" evidence="1">
    <location>
        <begin position="128"/>
        <end position="145"/>
    </location>
</feature>
<keyword evidence="3" id="KW-1185">Reference proteome</keyword>
<keyword evidence="1" id="KW-1133">Transmembrane helix</keyword>
<evidence type="ECO:0000313" key="3">
    <source>
        <dbReference type="Proteomes" id="UP001264980"/>
    </source>
</evidence>
<gene>
    <name evidence="2" type="ORF">J2W84_001666</name>
</gene>
<sequence length="289" mass="33586">MMRIRFDILPRLGFLICLGLLLVNDFYLKQAYTNFWTGKMSDFAGLFIFPYFLAAFRIKSAKEIYLISALLFVFWKSEFSQFLIEFVRSEGIGVNRVVDYTDLMALLILPVSYKELQRQAQKQVEPRMGIFIAAISLFAILATTLPHEEIALNSPIGKVYKLPMSKSEFFQSLQPGNRYTDTLSKNLTDSLFYLYFNIPDYRADMEVLATIVAGSDKTTLVRLDTVLTATITGGLFGGIDEDRKVNIKQFTPERFEEYFEENFIEKVRDEDSDQLYYYNKETYEFYNNP</sequence>
<protein>
    <recommendedName>
        <fullName evidence="4">Transmembrane protein</fullName>
    </recommendedName>
</protein>
<accession>A0ABU1QV38</accession>